<feature type="compositionally biased region" description="Polar residues" evidence="3">
    <location>
        <begin position="1"/>
        <end position="10"/>
    </location>
</feature>
<keyword evidence="4" id="KW-1133">Transmembrane helix</keyword>
<dbReference type="EMBL" id="JAQHRD010000003">
    <property type="protein sequence ID" value="KAJ6443152.1"/>
    <property type="molecule type" value="Genomic_DNA"/>
</dbReference>
<keyword evidence="7" id="KW-1185">Reference proteome</keyword>
<dbReference type="PANTHER" id="PTHR11360:SF319">
    <property type="entry name" value="MAJOR FACILITATOR SUPERFAMILY (MFS) PROFILE DOMAIN-CONTAINING PROTEIN"/>
    <property type="match status" value="1"/>
</dbReference>
<evidence type="ECO:0000259" key="5">
    <source>
        <dbReference type="PROSITE" id="PS50850"/>
    </source>
</evidence>
<dbReference type="PROSITE" id="PS50850">
    <property type="entry name" value="MFS"/>
    <property type="match status" value="1"/>
</dbReference>
<dbReference type="Gene3D" id="1.20.1250.20">
    <property type="entry name" value="MFS general substrate transporter like domains"/>
    <property type="match status" value="2"/>
</dbReference>
<feature type="transmembrane region" description="Helical" evidence="4">
    <location>
        <begin position="207"/>
        <end position="227"/>
    </location>
</feature>
<feature type="transmembrane region" description="Helical" evidence="4">
    <location>
        <begin position="407"/>
        <end position="425"/>
    </location>
</feature>
<evidence type="ECO:0000313" key="7">
    <source>
        <dbReference type="Proteomes" id="UP001163105"/>
    </source>
</evidence>
<dbReference type="InterPro" id="IPR036259">
    <property type="entry name" value="MFS_trans_sf"/>
</dbReference>
<comment type="subcellular location">
    <subcellularLocation>
        <location evidence="1">Membrane</location>
        <topology evidence="1">Multi-pass membrane protein</topology>
    </subcellularLocation>
</comment>
<evidence type="ECO:0000256" key="1">
    <source>
        <dbReference type="ARBA" id="ARBA00004141"/>
    </source>
</evidence>
<feature type="transmembrane region" description="Helical" evidence="4">
    <location>
        <begin position="175"/>
        <end position="195"/>
    </location>
</feature>
<feature type="transmembrane region" description="Helical" evidence="4">
    <location>
        <begin position="88"/>
        <end position="110"/>
    </location>
</feature>
<feature type="transmembrane region" description="Helical" evidence="4">
    <location>
        <begin position="248"/>
        <end position="271"/>
    </location>
</feature>
<feature type="transmembrane region" description="Helical" evidence="4">
    <location>
        <begin position="370"/>
        <end position="387"/>
    </location>
</feature>
<reference evidence="6" key="1">
    <citation type="submission" date="2023-01" db="EMBL/GenBank/DDBJ databases">
        <title>The growth and conidiation of Purpureocillium lavendulum are regulated by nitrogen source and histone H3K14 acetylation.</title>
        <authorList>
            <person name="Tang P."/>
            <person name="Han J."/>
            <person name="Zhang C."/>
            <person name="Tang P."/>
            <person name="Qi F."/>
            <person name="Zhang K."/>
            <person name="Liang L."/>
        </authorList>
    </citation>
    <scope>NUCLEOTIDE SEQUENCE</scope>
    <source>
        <strain evidence="6">YMF1.00683</strain>
    </source>
</reference>
<evidence type="ECO:0000256" key="2">
    <source>
        <dbReference type="ARBA" id="ARBA00006727"/>
    </source>
</evidence>
<dbReference type="InterPro" id="IPR020846">
    <property type="entry name" value="MFS_dom"/>
</dbReference>
<comment type="caution">
    <text evidence="6">The sequence shown here is derived from an EMBL/GenBank/DDBJ whole genome shotgun (WGS) entry which is preliminary data.</text>
</comment>
<dbReference type="Pfam" id="PF07690">
    <property type="entry name" value="MFS_1"/>
    <property type="match status" value="1"/>
</dbReference>
<feature type="transmembrane region" description="Helical" evidence="4">
    <location>
        <begin position="147"/>
        <end position="168"/>
    </location>
</feature>
<dbReference type="Proteomes" id="UP001163105">
    <property type="component" value="Unassembled WGS sequence"/>
</dbReference>
<feature type="region of interest" description="Disordered" evidence="3">
    <location>
        <begin position="1"/>
        <end position="38"/>
    </location>
</feature>
<sequence>MAGTQDTQPRGASPPPAPEKSDMIGAVPAKPLPDTDPDDFPDGGARAWLVAAGAAGAFFCTLGYTNAFGIFQAHYTFHQLAGEGADRIAWIGSVQAFLIFATGAVGGPLFDRYGAWVLRPAAALYIFAIMMTSLCTRYWHFMLAQGVLTGLASGLVMFPALAAVPQWFDKRRGAAMGIAVAGSSAGAVVFPIMLSRLLTRTDLEFGWSVRIVGFVALPGLALSAFAIRSRLPPRRTRFFLWYAFRNSMYDLLVASIFFAMIGMFVPLFLVPTYAIRQGMGETLANYLVAVMNGASVFGRVIPGVLGDKFGRLNILIAAAAATAILIFCWPHAQSNAAIIVFSTLFGFCSGAIISGGSVAVTLCADHPKNIGTYMGVGMALASFSALVGPPVSGSMIERYHGFRELSYFSGAVTLFGAILAVMAKGRSPYGFLGKT</sequence>
<feature type="transmembrane region" description="Helical" evidence="4">
    <location>
        <begin position="283"/>
        <end position="305"/>
    </location>
</feature>
<accession>A0AB34FVK1</accession>
<comment type="similarity">
    <text evidence="2">Belongs to the major facilitator superfamily. Monocarboxylate porter (TC 2.A.1.13) family.</text>
</comment>
<dbReference type="InterPro" id="IPR011701">
    <property type="entry name" value="MFS"/>
</dbReference>
<name>A0AB34FVK1_9HYPO</name>
<feature type="transmembrane region" description="Helical" evidence="4">
    <location>
        <begin position="122"/>
        <end position="141"/>
    </location>
</feature>
<dbReference type="GO" id="GO:0022857">
    <property type="term" value="F:transmembrane transporter activity"/>
    <property type="evidence" value="ECO:0007669"/>
    <property type="project" value="InterPro"/>
</dbReference>
<dbReference type="SUPFAM" id="SSF103473">
    <property type="entry name" value="MFS general substrate transporter"/>
    <property type="match status" value="1"/>
</dbReference>
<protein>
    <submittedName>
        <fullName evidence="6">Monocarboxylate permease-like protein</fullName>
    </submittedName>
</protein>
<evidence type="ECO:0000256" key="4">
    <source>
        <dbReference type="SAM" id="Phobius"/>
    </source>
</evidence>
<feature type="transmembrane region" description="Helical" evidence="4">
    <location>
        <begin position="47"/>
        <end position="68"/>
    </location>
</feature>
<proteinExistence type="inferred from homology"/>
<dbReference type="AlphaFoldDB" id="A0AB34FVK1"/>
<dbReference type="InterPro" id="IPR050327">
    <property type="entry name" value="Proton-linked_MCT"/>
</dbReference>
<evidence type="ECO:0000313" key="6">
    <source>
        <dbReference type="EMBL" id="KAJ6443152.1"/>
    </source>
</evidence>
<dbReference type="CDD" id="cd17352">
    <property type="entry name" value="MFS_MCT_SLC16"/>
    <property type="match status" value="1"/>
</dbReference>
<evidence type="ECO:0000256" key="3">
    <source>
        <dbReference type="SAM" id="MobiDB-lite"/>
    </source>
</evidence>
<feature type="transmembrane region" description="Helical" evidence="4">
    <location>
        <begin position="312"/>
        <end position="332"/>
    </location>
</feature>
<keyword evidence="4" id="KW-0812">Transmembrane</keyword>
<organism evidence="6 7">
    <name type="scientific">Purpureocillium lavendulum</name>
    <dbReference type="NCBI Taxonomy" id="1247861"/>
    <lineage>
        <taxon>Eukaryota</taxon>
        <taxon>Fungi</taxon>
        <taxon>Dikarya</taxon>
        <taxon>Ascomycota</taxon>
        <taxon>Pezizomycotina</taxon>
        <taxon>Sordariomycetes</taxon>
        <taxon>Hypocreomycetidae</taxon>
        <taxon>Hypocreales</taxon>
        <taxon>Ophiocordycipitaceae</taxon>
        <taxon>Purpureocillium</taxon>
    </lineage>
</organism>
<gene>
    <name evidence="6" type="ORF">O9K51_04331</name>
</gene>
<dbReference type="GO" id="GO:0016020">
    <property type="term" value="C:membrane"/>
    <property type="evidence" value="ECO:0007669"/>
    <property type="project" value="UniProtKB-SubCell"/>
</dbReference>
<dbReference type="PANTHER" id="PTHR11360">
    <property type="entry name" value="MONOCARBOXYLATE TRANSPORTER"/>
    <property type="match status" value="1"/>
</dbReference>
<keyword evidence="4" id="KW-0472">Membrane</keyword>
<feature type="domain" description="Major facilitator superfamily (MFS) profile" evidence="5">
    <location>
        <begin position="248"/>
        <end position="435"/>
    </location>
</feature>
<feature type="transmembrane region" description="Helical" evidence="4">
    <location>
        <begin position="338"/>
        <end position="363"/>
    </location>
</feature>